<dbReference type="PANTHER" id="PTHR13696:SF52">
    <property type="entry name" value="PARA FAMILY PROTEIN CT_582"/>
    <property type="match status" value="1"/>
</dbReference>
<accession>A0A6J7QXE5</accession>
<dbReference type="EMBL" id="CAFBPN010000041">
    <property type="protein sequence ID" value="CAB5021259.1"/>
    <property type="molecule type" value="Genomic_DNA"/>
</dbReference>
<evidence type="ECO:0000313" key="3">
    <source>
        <dbReference type="EMBL" id="CAB5066896.1"/>
    </source>
</evidence>
<sequence>MSTSATGPRIIAVSNNKGGVAKTTSTVNLGACFAEMGLRTLIIDLDPQGNASSSLGIDTRDLENTIYDVLIQEVPLEDAVEPTAVKNLFIVPSNINLAGAEIELVSAFGRENRLRNAIAPVADQWDYVLIDCPPSVGLLTVNALTAATEIITPVQTEYIPLEGIEILLKNLHLIRKNLNPSLPDPTFLCVMYMRNNLADQVVAELRNKFGERVYKTVIPRNVRLSEAPSFGQPITTFDTGSSGAKAYRAAAKEIVSGA</sequence>
<dbReference type="EMBL" id="CAFBQU010000041">
    <property type="protein sequence ID" value="CAB5066896.1"/>
    <property type="molecule type" value="Genomic_DNA"/>
</dbReference>
<dbReference type="InterPro" id="IPR025669">
    <property type="entry name" value="AAA_dom"/>
</dbReference>
<dbReference type="AlphaFoldDB" id="A0A6J7QXE5"/>
<organism evidence="2">
    <name type="scientific">freshwater metagenome</name>
    <dbReference type="NCBI Taxonomy" id="449393"/>
    <lineage>
        <taxon>unclassified sequences</taxon>
        <taxon>metagenomes</taxon>
        <taxon>ecological metagenomes</taxon>
    </lineage>
</organism>
<name>A0A6J7QXE5_9ZZZZ</name>
<reference evidence="2" key="1">
    <citation type="submission" date="2020-05" db="EMBL/GenBank/DDBJ databases">
        <authorList>
            <person name="Chiriac C."/>
            <person name="Salcher M."/>
            <person name="Ghai R."/>
            <person name="Kavagutti S V."/>
        </authorList>
    </citation>
    <scope>NUCLEOTIDE SEQUENCE</scope>
</reference>
<dbReference type="InterPro" id="IPR050678">
    <property type="entry name" value="DNA_Partitioning_ATPase"/>
</dbReference>
<dbReference type="CDD" id="cd02042">
    <property type="entry name" value="ParAB_family"/>
    <property type="match status" value="1"/>
</dbReference>
<evidence type="ECO:0000313" key="2">
    <source>
        <dbReference type="EMBL" id="CAB5021259.1"/>
    </source>
</evidence>
<gene>
    <name evidence="2" type="ORF">UFOPK4098_00880</name>
    <name evidence="3" type="ORF">UFOPK4347_01314</name>
</gene>
<evidence type="ECO:0000259" key="1">
    <source>
        <dbReference type="Pfam" id="PF13614"/>
    </source>
</evidence>
<protein>
    <submittedName>
        <fullName evidence="2">Unannotated protein</fullName>
    </submittedName>
</protein>
<dbReference type="PANTHER" id="PTHR13696">
    <property type="entry name" value="P-LOOP CONTAINING NUCLEOSIDE TRIPHOSPHATE HYDROLASE"/>
    <property type="match status" value="1"/>
</dbReference>
<proteinExistence type="predicted"/>
<dbReference type="InterPro" id="IPR027417">
    <property type="entry name" value="P-loop_NTPase"/>
</dbReference>
<dbReference type="FunFam" id="3.40.50.300:FF:000285">
    <property type="entry name" value="Sporulation initiation inhibitor Soj"/>
    <property type="match status" value="1"/>
</dbReference>
<feature type="domain" description="AAA" evidence="1">
    <location>
        <begin position="9"/>
        <end position="182"/>
    </location>
</feature>
<dbReference type="Gene3D" id="3.40.50.300">
    <property type="entry name" value="P-loop containing nucleotide triphosphate hydrolases"/>
    <property type="match status" value="1"/>
</dbReference>
<dbReference type="Pfam" id="PF13614">
    <property type="entry name" value="AAA_31"/>
    <property type="match status" value="1"/>
</dbReference>
<dbReference type="SUPFAM" id="SSF52540">
    <property type="entry name" value="P-loop containing nucleoside triphosphate hydrolases"/>
    <property type="match status" value="1"/>
</dbReference>